<evidence type="ECO:0000313" key="2">
    <source>
        <dbReference type="EMBL" id="KAK9731203.1"/>
    </source>
</evidence>
<protein>
    <recommendedName>
        <fullName evidence="4">Secreted protein</fullName>
    </recommendedName>
</protein>
<evidence type="ECO:0000256" key="1">
    <source>
        <dbReference type="SAM" id="SignalP"/>
    </source>
</evidence>
<organism evidence="2 3">
    <name type="scientific">Popillia japonica</name>
    <name type="common">Japanese beetle</name>
    <dbReference type="NCBI Taxonomy" id="7064"/>
    <lineage>
        <taxon>Eukaryota</taxon>
        <taxon>Metazoa</taxon>
        <taxon>Ecdysozoa</taxon>
        <taxon>Arthropoda</taxon>
        <taxon>Hexapoda</taxon>
        <taxon>Insecta</taxon>
        <taxon>Pterygota</taxon>
        <taxon>Neoptera</taxon>
        <taxon>Endopterygota</taxon>
        <taxon>Coleoptera</taxon>
        <taxon>Polyphaga</taxon>
        <taxon>Scarabaeiformia</taxon>
        <taxon>Scarabaeidae</taxon>
        <taxon>Rutelinae</taxon>
        <taxon>Popillia</taxon>
    </lineage>
</organism>
<dbReference type="AlphaFoldDB" id="A0AAW1LB99"/>
<dbReference type="Proteomes" id="UP001458880">
    <property type="component" value="Unassembled WGS sequence"/>
</dbReference>
<reference evidence="2 3" key="1">
    <citation type="journal article" date="2024" name="BMC Genomics">
        <title>De novo assembly and annotation of Popillia japonica's genome with initial clues to its potential as an invasive pest.</title>
        <authorList>
            <person name="Cucini C."/>
            <person name="Boschi S."/>
            <person name="Funari R."/>
            <person name="Cardaioli E."/>
            <person name="Iannotti N."/>
            <person name="Marturano G."/>
            <person name="Paoli F."/>
            <person name="Bruttini M."/>
            <person name="Carapelli A."/>
            <person name="Frati F."/>
            <person name="Nardi F."/>
        </authorList>
    </citation>
    <scope>NUCLEOTIDE SEQUENCE [LARGE SCALE GENOMIC DNA]</scope>
    <source>
        <strain evidence="2">DMR45628</strain>
    </source>
</reference>
<evidence type="ECO:0000313" key="3">
    <source>
        <dbReference type="Proteomes" id="UP001458880"/>
    </source>
</evidence>
<comment type="caution">
    <text evidence="2">The sequence shown here is derived from an EMBL/GenBank/DDBJ whole genome shotgun (WGS) entry which is preliminary data.</text>
</comment>
<proteinExistence type="predicted"/>
<gene>
    <name evidence="2" type="ORF">QE152_g13876</name>
</gene>
<accession>A0AAW1LB99</accession>
<name>A0AAW1LB99_POPJA</name>
<feature type="chain" id="PRO_5043351462" description="Secreted protein" evidence="1">
    <location>
        <begin position="20"/>
        <end position="86"/>
    </location>
</feature>
<sequence>MAPFVTLYCFVIVTDELLGDEAAESDEAGERRHLGLGITFCNVCASGRVPWMPPLKEWIGQLVSTSSSVCAGGNVKCLGCGPCSSG</sequence>
<evidence type="ECO:0008006" key="4">
    <source>
        <dbReference type="Google" id="ProtNLM"/>
    </source>
</evidence>
<keyword evidence="3" id="KW-1185">Reference proteome</keyword>
<feature type="signal peptide" evidence="1">
    <location>
        <begin position="1"/>
        <end position="19"/>
    </location>
</feature>
<keyword evidence="1" id="KW-0732">Signal</keyword>
<dbReference type="EMBL" id="JASPKY010000136">
    <property type="protein sequence ID" value="KAK9731203.1"/>
    <property type="molecule type" value="Genomic_DNA"/>
</dbReference>